<evidence type="ECO:0000256" key="2">
    <source>
        <dbReference type="ARBA" id="ARBA00022448"/>
    </source>
</evidence>
<feature type="domain" description="Leucine-binding protein" evidence="6">
    <location>
        <begin position="38"/>
        <end position="379"/>
    </location>
</feature>
<dbReference type="Gene3D" id="3.40.50.2300">
    <property type="match status" value="2"/>
</dbReference>
<dbReference type="EMBL" id="JBHSGI010000002">
    <property type="protein sequence ID" value="MFC4666959.1"/>
    <property type="molecule type" value="Genomic_DNA"/>
</dbReference>
<dbReference type="InterPro" id="IPR028082">
    <property type="entry name" value="Peripla_BP_I"/>
</dbReference>
<keyword evidence="2" id="KW-0813">Transport</keyword>
<evidence type="ECO:0000313" key="8">
    <source>
        <dbReference type="Proteomes" id="UP001595973"/>
    </source>
</evidence>
<feature type="chain" id="PRO_5045967072" evidence="5">
    <location>
        <begin position="35"/>
        <end position="428"/>
    </location>
</feature>
<evidence type="ECO:0000313" key="7">
    <source>
        <dbReference type="EMBL" id="MFC4666959.1"/>
    </source>
</evidence>
<dbReference type="RefSeq" id="WP_380714778.1">
    <property type="nucleotide sequence ID" value="NZ_JBHSGI010000002.1"/>
</dbReference>
<dbReference type="InterPro" id="IPR028081">
    <property type="entry name" value="Leu-bd"/>
</dbReference>
<dbReference type="InterPro" id="IPR006311">
    <property type="entry name" value="TAT_signal"/>
</dbReference>
<keyword evidence="8" id="KW-1185">Reference proteome</keyword>
<dbReference type="PANTHER" id="PTHR30483:SF6">
    <property type="entry name" value="PERIPLASMIC BINDING PROTEIN OF ABC TRANSPORTER FOR NATURAL AMINO ACIDS"/>
    <property type="match status" value="1"/>
</dbReference>
<dbReference type="InterPro" id="IPR051010">
    <property type="entry name" value="BCAA_transport"/>
</dbReference>
<comment type="caution">
    <text evidence="7">The sequence shown here is derived from an EMBL/GenBank/DDBJ whole genome shotgun (WGS) entry which is preliminary data.</text>
</comment>
<evidence type="ECO:0000256" key="1">
    <source>
        <dbReference type="ARBA" id="ARBA00010062"/>
    </source>
</evidence>
<dbReference type="PANTHER" id="PTHR30483">
    <property type="entry name" value="LEUCINE-SPECIFIC-BINDING PROTEIN"/>
    <property type="match status" value="1"/>
</dbReference>
<dbReference type="SUPFAM" id="SSF53822">
    <property type="entry name" value="Periplasmic binding protein-like I"/>
    <property type="match status" value="1"/>
</dbReference>
<dbReference type="PRINTS" id="PR00337">
    <property type="entry name" value="LEUILEVALBP"/>
</dbReference>
<name>A0ABV9KAC5_9RHOB</name>
<feature type="signal peptide" evidence="5">
    <location>
        <begin position="1"/>
        <end position="34"/>
    </location>
</feature>
<proteinExistence type="inferred from homology"/>
<gene>
    <name evidence="7" type="ORF">ACFO5X_00205</name>
</gene>
<evidence type="ECO:0000256" key="4">
    <source>
        <dbReference type="ARBA" id="ARBA00022970"/>
    </source>
</evidence>
<protein>
    <submittedName>
        <fullName evidence="7">ABC transporter substrate-binding protein</fullName>
    </submittedName>
</protein>
<organism evidence="7 8">
    <name type="scientific">Seohaeicola nanhaiensis</name>
    <dbReference type="NCBI Taxonomy" id="1387282"/>
    <lineage>
        <taxon>Bacteria</taxon>
        <taxon>Pseudomonadati</taxon>
        <taxon>Pseudomonadota</taxon>
        <taxon>Alphaproteobacteria</taxon>
        <taxon>Rhodobacterales</taxon>
        <taxon>Roseobacteraceae</taxon>
        <taxon>Seohaeicola</taxon>
    </lineage>
</organism>
<dbReference type="CDD" id="cd06337">
    <property type="entry name" value="PBP1_ABC_ligand_binding-like"/>
    <property type="match status" value="1"/>
</dbReference>
<dbReference type="PROSITE" id="PS51318">
    <property type="entry name" value="TAT"/>
    <property type="match status" value="1"/>
</dbReference>
<keyword evidence="4" id="KW-0029">Amino-acid transport</keyword>
<sequence length="428" mass="46061">MSRYSKSLWTRRRVLGTGAAALAAPAIAPRRAWAAADEIRIGWVSPTTGPIAGFGSADDYVLGQLAPVLKEGIDVGGKHYAIKLIPKDNQSNPNRSAEVASQLILDDEVHLMLSSSSADTVLPVTDQCELNEVPSISGDTPWDAFFFGRGGDPATGFDWTYHFFWGGKQVVDSYVSLWDQLDTNRKVGLMMSNDSDGVAMSNPDVGFAAQLKGHGLEVIDLGLFEPLSDDYSAQIGKLKDAGVDIITGIFLPPDWTTFWVQAAQLGFRPKAATIAKALLFPSSVEALGAPAKGLSTEIWWSPGHPFASTINGLTSAEFAGKFTEETGRQWVQPMGFKHALIEVALDVLKRSTDPTDPGALIEAIKATDIRTIVGPINFQTGPVPNVSTTPVVGGQWEPGTKFPFDLVINENQYAPDIPVGRPFEALSY</sequence>
<evidence type="ECO:0000256" key="3">
    <source>
        <dbReference type="ARBA" id="ARBA00022729"/>
    </source>
</evidence>
<reference evidence="8" key="1">
    <citation type="journal article" date="2019" name="Int. J. Syst. Evol. Microbiol.">
        <title>The Global Catalogue of Microorganisms (GCM) 10K type strain sequencing project: providing services to taxonomists for standard genome sequencing and annotation.</title>
        <authorList>
            <consortium name="The Broad Institute Genomics Platform"/>
            <consortium name="The Broad Institute Genome Sequencing Center for Infectious Disease"/>
            <person name="Wu L."/>
            <person name="Ma J."/>
        </authorList>
    </citation>
    <scope>NUCLEOTIDE SEQUENCE [LARGE SCALE GENOMIC DNA]</scope>
    <source>
        <strain evidence="8">CGMCC 4.7283</strain>
    </source>
</reference>
<comment type="similarity">
    <text evidence="1">Belongs to the leucine-binding protein family.</text>
</comment>
<evidence type="ECO:0000259" key="6">
    <source>
        <dbReference type="Pfam" id="PF13458"/>
    </source>
</evidence>
<dbReference type="Pfam" id="PF13458">
    <property type="entry name" value="Peripla_BP_6"/>
    <property type="match status" value="1"/>
</dbReference>
<accession>A0ABV9KAC5</accession>
<dbReference type="InterPro" id="IPR000709">
    <property type="entry name" value="Leu_Ile_Val-bd"/>
</dbReference>
<keyword evidence="3 5" id="KW-0732">Signal</keyword>
<evidence type="ECO:0000256" key="5">
    <source>
        <dbReference type="SAM" id="SignalP"/>
    </source>
</evidence>
<dbReference type="Proteomes" id="UP001595973">
    <property type="component" value="Unassembled WGS sequence"/>
</dbReference>